<dbReference type="SUPFAM" id="SSF53474">
    <property type="entry name" value="alpha/beta-Hydrolases"/>
    <property type="match status" value="1"/>
</dbReference>
<reference evidence="7 8" key="1">
    <citation type="journal article" date="2018" name="Mol. Biol. Evol.">
        <title>Broad Genomic Sampling Reveals a Smut Pathogenic Ancestry of the Fungal Clade Ustilaginomycotina.</title>
        <authorList>
            <person name="Kijpornyongpan T."/>
            <person name="Mondo S.J."/>
            <person name="Barry K."/>
            <person name="Sandor L."/>
            <person name="Lee J."/>
            <person name="Lipzen A."/>
            <person name="Pangilinan J."/>
            <person name="LaButti K."/>
            <person name="Hainaut M."/>
            <person name="Henrissat B."/>
            <person name="Grigoriev I.V."/>
            <person name="Spatafora J.W."/>
            <person name="Aime M.C."/>
        </authorList>
    </citation>
    <scope>NUCLEOTIDE SEQUENCE [LARGE SCALE GENOMIC DNA]</scope>
    <source>
        <strain evidence="7 8">MCA 3882</strain>
    </source>
</reference>
<dbReference type="GO" id="GO:0006508">
    <property type="term" value="P:proteolysis"/>
    <property type="evidence" value="ECO:0007669"/>
    <property type="project" value="UniProtKB-KW"/>
</dbReference>
<keyword evidence="5" id="KW-0325">Glycoprotein</keyword>
<organism evidence="7 8">
    <name type="scientific">Meira miltonrushii</name>
    <dbReference type="NCBI Taxonomy" id="1280837"/>
    <lineage>
        <taxon>Eukaryota</taxon>
        <taxon>Fungi</taxon>
        <taxon>Dikarya</taxon>
        <taxon>Basidiomycota</taxon>
        <taxon>Ustilaginomycotina</taxon>
        <taxon>Exobasidiomycetes</taxon>
        <taxon>Exobasidiales</taxon>
        <taxon>Brachybasidiaceae</taxon>
        <taxon>Meira</taxon>
    </lineage>
</organism>
<keyword evidence="2 6" id="KW-0121">Carboxypeptidase</keyword>
<dbReference type="Proteomes" id="UP000245771">
    <property type="component" value="Unassembled WGS sequence"/>
</dbReference>
<evidence type="ECO:0000256" key="3">
    <source>
        <dbReference type="ARBA" id="ARBA00022670"/>
    </source>
</evidence>
<evidence type="ECO:0000256" key="1">
    <source>
        <dbReference type="ARBA" id="ARBA00009431"/>
    </source>
</evidence>
<dbReference type="PROSITE" id="PS00131">
    <property type="entry name" value="CARBOXYPEPT_SER_SER"/>
    <property type="match status" value="1"/>
</dbReference>
<dbReference type="PANTHER" id="PTHR11802">
    <property type="entry name" value="SERINE PROTEASE FAMILY S10 SERINE CARBOXYPEPTIDASE"/>
    <property type="match status" value="1"/>
</dbReference>
<comment type="similarity">
    <text evidence="1 6">Belongs to the peptidase S10 family.</text>
</comment>
<name>A0A316V696_9BASI</name>
<dbReference type="EC" id="3.4.16.-" evidence="6"/>
<evidence type="ECO:0000256" key="6">
    <source>
        <dbReference type="RuleBase" id="RU361156"/>
    </source>
</evidence>
<gene>
    <name evidence="7" type="ORF">FA14DRAFT_125663</name>
</gene>
<proteinExistence type="inferred from homology"/>
<dbReference type="EMBL" id="KZ819605">
    <property type="protein sequence ID" value="PWN32962.1"/>
    <property type="molecule type" value="Genomic_DNA"/>
</dbReference>
<dbReference type="InterPro" id="IPR029058">
    <property type="entry name" value="AB_hydrolase_fold"/>
</dbReference>
<evidence type="ECO:0000256" key="5">
    <source>
        <dbReference type="ARBA" id="ARBA00023180"/>
    </source>
</evidence>
<feature type="non-terminal residue" evidence="7">
    <location>
        <position position="1"/>
    </location>
</feature>
<dbReference type="GO" id="GO:0004185">
    <property type="term" value="F:serine-type carboxypeptidase activity"/>
    <property type="evidence" value="ECO:0007669"/>
    <property type="project" value="UniProtKB-UniRule"/>
</dbReference>
<keyword evidence="8" id="KW-1185">Reference proteome</keyword>
<dbReference type="InParanoid" id="A0A316V696"/>
<dbReference type="STRING" id="1280837.A0A316V696"/>
<sequence>PGLHFKTKNSWVGHIPIESDVVKNGSLFFWMWGKDDVNAGDDLIIWINGGPGCSSMFGMVHENGPFKLQEKGSETTKPSDYSWTKVSNIVYVDQPAHVGFSQGRTYFTNETQIGKEFASFLDNFYEIFPELKPKRLWITGESYAGIYLSYTLHELQARNQSQLQGTLIVDGVITDQSMLEPPVYPFVVKHQVALNFSAEDVQDVKDEAARCNLTDYVERNLHYPPKGPLPEFDQSCSPYTMMAARASDRNTIFNVYNVEKPDIWDGDYTDYTDKFFNNGELQDYINIPRKRWDECNYVFLHDDQSPPPDSIPDKRHSMLAQVIENSKKFMLISGNLDARVMTNMTALALQNMTWAGSTGFSKAPGTPLYDIDGKEAGAFVEERGLIFAEIFESGHMVPKDNPPAGFAAVKHLLGQKDWSKK</sequence>
<keyword evidence="4 6" id="KW-0378">Hydrolase</keyword>
<dbReference type="Pfam" id="PF00450">
    <property type="entry name" value="Peptidase_S10"/>
    <property type="match status" value="1"/>
</dbReference>
<dbReference type="AlphaFoldDB" id="A0A316V696"/>
<dbReference type="OrthoDB" id="443318at2759"/>
<evidence type="ECO:0000256" key="4">
    <source>
        <dbReference type="ARBA" id="ARBA00022801"/>
    </source>
</evidence>
<evidence type="ECO:0000313" key="8">
    <source>
        <dbReference type="Proteomes" id="UP000245771"/>
    </source>
</evidence>
<keyword evidence="3 6" id="KW-0645">Protease</keyword>
<dbReference type="InterPro" id="IPR018202">
    <property type="entry name" value="Ser_caboxypep_ser_AS"/>
</dbReference>
<dbReference type="PRINTS" id="PR00724">
    <property type="entry name" value="CRBOXYPTASEC"/>
</dbReference>
<dbReference type="InterPro" id="IPR001563">
    <property type="entry name" value="Peptidase_S10"/>
</dbReference>
<accession>A0A316V696</accession>
<protein>
    <recommendedName>
        <fullName evidence="6">Carboxypeptidase</fullName>
        <ecNumber evidence="6">3.4.16.-</ecNumber>
    </recommendedName>
</protein>
<evidence type="ECO:0000313" key="7">
    <source>
        <dbReference type="EMBL" id="PWN32962.1"/>
    </source>
</evidence>
<dbReference type="PANTHER" id="PTHR11802:SF479">
    <property type="entry name" value="CARBOXYPEPTIDASE"/>
    <property type="match status" value="1"/>
</dbReference>
<dbReference type="Gene3D" id="3.40.50.1820">
    <property type="entry name" value="alpha/beta hydrolase"/>
    <property type="match status" value="1"/>
</dbReference>
<dbReference type="GeneID" id="37018494"/>
<dbReference type="RefSeq" id="XP_025353264.1">
    <property type="nucleotide sequence ID" value="XM_025496713.1"/>
</dbReference>
<evidence type="ECO:0000256" key="2">
    <source>
        <dbReference type="ARBA" id="ARBA00022645"/>
    </source>
</evidence>